<evidence type="ECO:0000256" key="1">
    <source>
        <dbReference type="ARBA" id="ARBA00004141"/>
    </source>
</evidence>
<reference evidence="8" key="1">
    <citation type="journal article" date="2020" name="mSystems">
        <title>Genome- and Community-Level Interaction Insights into Carbon Utilization and Element Cycling Functions of Hydrothermarchaeota in Hydrothermal Sediment.</title>
        <authorList>
            <person name="Zhou Z."/>
            <person name="Liu Y."/>
            <person name="Xu W."/>
            <person name="Pan J."/>
            <person name="Luo Z.H."/>
            <person name="Li M."/>
        </authorList>
    </citation>
    <scope>NUCLEOTIDE SEQUENCE [LARGE SCALE GENOMIC DNA]</scope>
    <source>
        <strain evidence="8">SpSt-123</strain>
    </source>
</reference>
<keyword evidence="3 6" id="KW-0812">Transmembrane</keyword>
<keyword evidence="4 6" id="KW-1133">Transmembrane helix</keyword>
<feature type="transmembrane region" description="Helical" evidence="6">
    <location>
        <begin position="40"/>
        <end position="56"/>
    </location>
</feature>
<evidence type="ECO:0000313" key="8">
    <source>
        <dbReference type="EMBL" id="HDS10004.1"/>
    </source>
</evidence>
<dbReference type="GO" id="GO:0016020">
    <property type="term" value="C:membrane"/>
    <property type="evidence" value="ECO:0007669"/>
    <property type="project" value="UniProtKB-SubCell"/>
</dbReference>
<organism evidence="8">
    <name type="scientific">Fervidicoccus fontis</name>
    <dbReference type="NCBI Taxonomy" id="683846"/>
    <lineage>
        <taxon>Archaea</taxon>
        <taxon>Thermoproteota</taxon>
        <taxon>Thermoprotei</taxon>
        <taxon>Fervidicoccales</taxon>
        <taxon>Fervidicoccaceae</taxon>
        <taxon>Fervidicoccus</taxon>
    </lineage>
</organism>
<gene>
    <name evidence="8" type="ORF">ENO04_00025</name>
</gene>
<keyword evidence="5 6" id="KW-0472">Membrane</keyword>
<dbReference type="InterPro" id="IPR004680">
    <property type="entry name" value="Cit_transptr-like_dom"/>
</dbReference>
<keyword evidence="2" id="KW-0813">Transport</keyword>
<evidence type="ECO:0000259" key="7">
    <source>
        <dbReference type="Pfam" id="PF03600"/>
    </source>
</evidence>
<dbReference type="PANTHER" id="PTHR43568">
    <property type="entry name" value="P PROTEIN"/>
    <property type="match status" value="1"/>
</dbReference>
<feature type="domain" description="Citrate transporter-like" evidence="7">
    <location>
        <begin position="35"/>
        <end position="199"/>
    </location>
</feature>
<name>A0A7C1I0T4_9CREN</name>
<proteinExistence type="predicted"/>
<dbReference type="AlphaFoldDB" id="A0A7C1I0T4"/>
<accession>A0A7C1I0T4</accession>
<dbReference type="InterPro" id="IPR051475">
    <property type="entry name" value="Diverse_Ion_Transporter"/>
</dbReference>
<evidence type="ECO:0000256" key="5">
    <source>
        <dbReference type="ARBA" id="ARBA00023136"/>
    </source>
</evidence>
<feature type="transmembrane region" description="Helical" evidence="6">
    <location>
        <begin position="158"/>
        <end position="182"/>
    </location>
</feature>
<sequence length="262" mass="29503">MPTVALSLIVWRPYVSEFDARYKRSLTSLEKVAVDKKQRVNFVIFLGTITMLILHHQLEIFLEETLSLPKGSMHNAMLLGAPFLWASIGLLIERHRAKEIVSTRVDWWTLTFFMLLFASVGTLEYTGANIKIGEYTVRLGSIISNAIYNPELSTMLSLILISSSMTAFLDNVVAVATLIEITKGIAHVTGWDPFVFYWALLFSGTMAGNYTPIGSTANIVALGILEQNKEKISFSYWVKKAFVVTTLQLLVSIVWLTFFVHR</sequence>
<comment type="subcellular location">
    <subcellularLocation>
        <location evidence="1">Membrane</location>
        <topology evidence="1">Multi-pass membrane protein</topology>
    </subcellularLocation>
</comment>
<evidence type="ECO:0000256" key="3">
    <source>
        <dbReference type="ARBA" id="ARBA00022692"/>
    </source>
</evidence>
<dbReference type="Pfam" id="PF03600">
    <property type="entry name" value="CitMHS"/>
    <property type="match status" value="1"/>
</dbReference>
<feature type="transmembrane region" description="Helical" evidence="6">
    <location>
        <begin position="105"/>
        <end position="123"/>
    </location>
</feature>
<comment type="caution">
    <text evidence="8">The sequence shown here is derived from an EMBL/GenBank/DDBJ whole genome shotgun (WGS) entry which is preliminary data.</text>
</comment>
<protein>
    <recommendedName>
        <fullName evidence="7">Citrate transporter-like domain-containing protein</fullName>
    </recommendedName>
</protein>
<dbReference type="PANTHER" id="PTHR43568:SF1">
    <property type="entry name" value="P PROTEIN"/>
    <property type="match status" value="1"/>
</dbReference>
<feature type="transmembrane region" description="Helical" evidence="6">
    <location>
        <begin position="241"/>
        <end position="260"/>
    </location>
</feature>
<evidence type="ECO:0000256" key="6">
    <source>
        <dbReference type="SAM" id="Phobius"/>
    </source>
</evidence>
<evidence type="ECO:0000256" key="2">
    <source>
        <dbReference type="ARBA" id="ARBA00022448"/>
    </source>
</evidence>
<dbReference type="EMBL" id="DSDY01000002">
    <property type="protein sequence ID" value="HDS10004.1"/>
    <property type="molecule type" value="Genomic_DNA"/>
</dbReference>
<dbReference type="GO" id="GO:0055085">
    <property type="term" value="P:transmembrane transport"/>
    <property type="evidence" value="ECO:0007669"/>
    <property type="project" value="InterPro"/>
</dbReference>
<evidence type="ECO:0000256" key="4">
    <source>
        <dbReference type="ARBA" id="ARBA00022989"/>
    </source>
</evidence>
<feature type="transmembrane region" description="Helical" evidence="6">
    <location>
        <begin position="194"/>
        <end position="221"/>
    </location>
</feature>
<feature type="transmembrane region" description="Helical" evidence="6">
    <location>
        <begin position="76"/>
        <end position="93"/>
    </location>
</feature>